<dbReference type="AlphaFoldDB" id="A0A0S4ND05"/>
<reference evidence="2" key="1">
    <citation type="submission" date="2015-11" db="EMBL/GenBank/DDBJ databases">
        <authorList>
            <person name="Varghese N."/>
        </authorList>
    </citation>
    <scope>NUCLEOTIDE SEQUENCE [LARGE SCALE GENOMIC DNA]</scope>
</reference>
<gene>
    <name evidence="1" type="ORF">JGI1_02231</name>
</gene>
<name>A0A0S4ND05_9BACT</name>
<dbReference type="RefSeq" id="WP_140945929.1">
    <property type="nucleotide sequence ID" value="NZ_FAOO01000027.1"/>
</dbReference>
<dbReference type="EMBL" id="FAOO01000027">
    <property type="protein sequence ID" value="CUU08996.1"/>
    <property type="molecule type" value="Genomic_DNA"/>
</dbReference>
<evidence type="ECO:0000313" key="2">
    <source>
        <dbReference type="Proteomes" id="UP000320623"/>
    </source>
</evidence>
<dbReference type="STRING" id="1643428.GCA_001442855_02182"/>
<dbReference type="OrthoDB" id="9889744at2"/>
<protein>
    <submittedName>
        <fullName evidence="1">Uncharacterized protein</fullName>
    </submittedName>
</protein>
<organism evidence="1 2">
    <name type="scientific">Candidatus Thermokryptus mobilis</name>
    <dbReference type="NCBI Taxonomy" id="1643428"/>
    <lineage>
        <taxon>Bacteria</taxon>
        <taxon>Pseudomonadati</taxon>
        <taxon>Candidatus Kryptoniota</taxon>
        <taxon>Candidatus Thermokryptus</taxon>
    </lineage>
</organism>
<keyword evidence="2" id="KW-1185">Reference proteome</keyword>
<proteinExistence type="predicted"/>
<accession>A0A0S4ND05</accession>
<evidence type="ECO:0000313" key="1">
    <source>
        <dbReference type="EMBL" id="CUU08996.1"/>
    </source>
</evidence>
<dbReference type="Gene3D" id="1.20.120.330">
    <property type="entry name" value="Nucleotidyltransferases domain 2"/>
    <property type="match status" value="1"/>
</dbReference>
<sequence>MDVKREKLIYAKRFLKNARKELKKAGVDKVVGIYKDLRRVSSASGIDYLAGLEALKAIFIKFNLIDEKSATKRLKNVTSYFEMLRKLNTRIGIF</sequence>
<dbReference type="Proteomes" id="UP000320623">
    <property type="component" value="Unassembled WGS sequence"/>
</dbReference>